<dbReference type="EMBL" id="BMAW01000070">
    <property type="protein sequence ID" value="GFS67180.1"/>
    <property type="molecule type" value="Genomic_DNA"/>
</dbReference>
<sequence>MNSTYRPLRFFHSSTVQLDASGLAHQWSRFGAKNDIAKLCVAAGMAKKRNIKNKHLCHRPSPPTKSNTSNFFAEGSSFDDCGSFSISAVIV</sequence>
<dbReference type="Proteomes" id="UP000887013">
    <property type="component" value="Unassembled WGS sequence"/>
</dbReference>
<gene>
    <name evidence="1" type="ORF">NPIL_375021</name>
</gene>
<comment type="caution">
    <text evidence="1">The sequence shown here is derived from an EMBL/GenBank/DDBJ whole genome shotgun (WGS) entry which is preliminary data.</text>
</comment>
<evidence type="ECO:0000313" key="2">
    <source>
        <dbReference type="Proteomes" id="UP000887013"/>
    </source>
</evidence>
<protein>
    <submittedName>
        <fullName evidence="1">Uncharacterized protein</fullName>
    </submittedName>
</protein>
<evidence type="ECO:0000313" key="1">
    <source>
        <dbReference type="EMBL" id="GFS67180.1"/>
    </source>
</evidence>
<accession>A0A8X6IZ59</accession>
<reference evidence="1" key="1">
    <citation type="submission" date="2020-08" db="EMBL/GenBank/DDBJ databases">
        <title>Multicomponent nature underlies the extraordinary mechanical properties of spider dragline silk.</title>
        <authorList>
            <person name="Kono N."/>
            <person name="Nakamura H."/>
            <person name="Mori M."/>
            <person name="Yoshida Y."/>
            <person name="Ohtoshi R."/>
            <person name="Malay A.D."/>
            <person name="Moran D.A.P."/>
            <person name="Tomita M."/>
            <person name="Numata K."/>
            <person name="Arakawa K."/>
        </authorList>
    </citation>
    <scope>NUCLEOTIDE SEQUENCE</scope>
</reference>
<name>A0A8X6IZ59_NEPPI</name>
<proteinExistence type="predicted"/>
<organism evidence="1 2">
    <name type="scientific">Nephila pilipes</name>
    <name type="common">Giant wood spider</name>
    <name type="synonym">Nephila maculata</name>
    <dbReference type="NCBI Taxonomy" id="299642"/>
    <lineage>
        <taxon>Eukaryota</taxon>
        <taxon>Metazoa</taxon>
        <taxon>Ecdysozoa</taxon>
        <taxon>Arthropoda</taxon>
        <taxon>Chelicerata</taxon>
        <taxon>Arachnida</taxon>
        <taxon>Araneae</taxon>
        <taxon>Araneomorphae</taxon>
        <taxon>Entelegynae</taxon>
        <taxon>Araneoidea</taxon>
        <taxon>Nephilidae</taxon>
        <taxon>Nephila</taxon>
    </lineage>
</organism>
<keyword evidence="2" id="KW-1185">Reference proteome</keyword>
<dbReference type="AlphaFoldDB" id="A0A8X6IZ59"/>